<accession>A0A1Y2J6I9</accession>
<keyword evidence="2" id="KW-1185">Reference proteome</keyword>
<dbReference type="InterPro" id="IPR032675">
    <property type="entry name" value="LRR_dom_sf"/>
</dbReference>
<proteinExistence type="predicted"/>
<dbReference type="Proteomes" id="UP000193067">
    <property type="component" value="Unassembled WGS sequence"/>
</dbReference>
<gene>
    <name evidence="1" type="ORF">PYCCODRAFT_17517</name>
</gene>
<sequence>MVPVEGSSNDPATRLPVELTTKIFGYVRSESRDLKWLRITLVCPIWRRLAIGTPLFWCDIHIGIRWTPEIVDAFIRRSKGLRLKVGVDERTDEHELATLFEQLAPHAFRFRSLSLEFDLKQMPVVQKYLARLGTSISTLHLAAYFYASSDSDDLLTGRGLAIRAKDLPALRELSLDGVVLNAQPPFLARLQKLHMRDIWYFERFARYRRVDQYLHKLLSACINLEDLCLCDVLHPTIPIKTPAVHLPQLRALRLGGEGNQVANTVSFFSVPPTTTIAVTSDWEIATWFRWAERRLPRVFSTALPRPAADHEAAYRYHNTRALRFQAGTTCFEVQGYTKDTATPCQWSGSVELSSLGLDYRTLLLKPALSELKEIVKPSRIVQLEIHLAPQLRGFVDWVWLFNTFTNVQDLTIGGPTTVVHFFCVVMGNAGFVLQERIERLKSLSFCLPAMDRNALEIMQEAAQKSRWLFDGGSLKVHLLVRPSAIRDAELTLGDWKSKMSRYGVKVHVATTECKDCLLSPARPKPGP</sequence>
<reference evidence="1 2" key="1">
    <citation type="journal article" date="2015" name="Biotechnol. Biofuels">
        <title>Enhanced degradation of softwood versus hardwood by the white-rot fungus Pycnoporus coccineus.</title>
        <authorList>
            <person name="Couturier M."/>
            <person name="Navarro D."/>
            <person name="Chevret D."/>
            <person name="Henrissat B."/>
            <person name="Piumi F."/>
            <person name="Ruiz-Duenas F.J."/>
            <person name="Martinez A.T."/>
            <person name="Grigoriev I.V."/>
            <person name="Riley R."/>
            <person name="Lipzen A."/>
            <person name="Berrin J.G."/>
            <person name="Master E.R."/>
            <person name="Rosso M.N."/>
        </authorList>
    </citation>
    <scope>NUCLEOTIDE SEQUENCE [LARGE SCALE GENOMIC DNA]</scope>
    <source>
        <strain evidence="1 2">BRFM310</strain>
    </source>
</reference>
<dbReference type="OrthoDB" id="2746255at2759"/>
<name>A0A1Y2J6I9_TRAC3</name>
<dbReference type="EMBL" id="KZ084086">
    <property type="protein sequence ID" value="OSD08404.1"/>
    <property type="molecule type" value="Genomic_DNA"/>
</dbReference>
<dbReference type="SUPFAM" id="SSF81383">
    <property type="entry name" value="F-box domain"/>
    <property type="match status" value="1"/>
</dbReference>
<dbReference type="InterPro" id="IPR036047">
    <property type="entry name" value="F-box-like_dom_sf"/>
</dbReference>
<evidence type="ECO:0000313" key="1">
    <source>
        <dbReference type="EMBL" id="OSD08404.1"/>
    </source>
</evidence>
<protein>
    <submittedName>
        <fullName evidence="1">Uncharacterized protein</fullName>
    </submittedName>
</protein>
<dbReference type="STRING" id="1353009.A0A1Y2J6I9"/>
<dbReference type="Gene3D" id="3.80.10.10">
    <property type="entry name" value="Ribonuclease Inhibitor"/>
    <property type="match status" value="1"/>
</dbReference>
<organism evidence="1 2">
    <name type="scientific">Trametes coccinea (strain BRFM310)</name>
    <name type="common">Pycnoporus coccineus</name>
    <dbReference type="NCBI Taxonomy" id="1353009"/>
    <lineage>
        <taxon>Eukaryota</taxon>
        <taxon>Fungi</taxon>
        <taxon>Dikarya</taxon>
        <taxon>Basidiomycota</taxon>
        <taxon>Agaricomycotina</taxon>
        <taxon>Agaricomycetes</taxon>
        <taxon>Polyporales</taxon>
        <taxon>Polyporaceae</taxon>
        <taxon>Trametes</taxon>
    </lineage>
</organism>
<dbReference type="AlphaFoldDB" id="A0A1Y2J6I9"/>
<evidence type="ECO:0000313" key="2">
    <source>
        <dbReference type="Proteomes" id="UP000193067"/>
    </source>
</evidence>